<keyword evidence="5" id="KW-1185">Reference proteome</keyword>
<dbReference type="RefSeq" id="WP_135327684.1">
    <property type="nucleotide sequence ID" value="NZ_SRJC01000002.1"/>
</dbReference>
<dbReference type="PANTHER" id="PTHR43877">
    <property type="entry name" value="AMINOALKYLPHOSPHONATE N-ACETYLTRANSFERASE-RELATED-RELATED"/>
    <property type="match status" value="1"/>
</dbReference>
<keyword evidence="1 4" id="KW-0808">Transferase</keyword>
<keyword evidence="2" id="KW-0012">Acyltransferase</keyword>
<evidence type="ECO:0000313" key="5">
    <source>
        <dbReference type="Proteomes" id="UP000297982"/>
    </source>
</evidence>
<dbReference type="Proteomes" id="UP000297982">
    <property type="component" value="Unassembled WGS sequence"/>
</dbReference>
<dbReference type="SUPFAM" id="SSF55729">
    <property type="entry name" value="Acyl-CoA N-acyltransferases (Nat)"/>
    <property type="match status" value="1"/>
</dbReference>
<protein>
    <submittedName>
        <fullName evidence="4">GNAT family N-acetyltransferase</fullName>
    </submittedName>
</protein>
<dbReference type="PROSITE" id="PS51186">
    <property type="entry name" value="GNAT"/>
    <property type="match status" value="1"/>
</dbReference>
<dbReference type="PANTHER" id="PTHR43877:SF2">
    <property type="entry name" value="AMINOALKYLPHOSPHONATE N-ACETYLTRANSFERASE-RELATED"/>
    <property type="match status" value="1"/>
</dbReference>
<evidence type="ECO:0000256" key="1">
    <source>
        <dbReference type="ARBA" id="ARBA00022679"/>
    </source>
</evidence>
<dbReference type="GO" id="GO:0016747">
    <property type="term" value="F:acyltransferase activity, transferring groups other than amino-acyl groups"/>
    <property type="evidence" value="ECO:0007669"/>
    <property type="project" value="InterPro"/>
</dbReference>
<dbReference type="InterPro" id="IPR050832">
    <property type="entry name" value="Bact_Acetyltransf"/>
</dbReference>
<accession>A0A4Z0GZA5</accession>
<comment type="caution">
    <text evidence="4">The sequence shown here is derived from an EMBL/GenBank/DDBJ whole genome shotgun (WGS) entry which is preliminary data.</text>
</comment>
<gene>
    <name evidence="4" type="ORF">E4663_11230</name>
</gene>
<dbReference type="InterPro" id="IPR000182">
    <property type="entry name" value="GNAT_dom"/>
</dbReference>
<dbReference type="Gene3D" id="3.40.630.30">
    <property type="match status" value="1"/>
</dbReference>
<organism evidence="4 5">
    <name type="scientific">Halobacillus salinus</name>
    <dbReference type="NCBI Taxonomy" id="192814"/>
    <lineage>
        <taxon>Bacteria</taxon>
        <taxon>Bacillati</taxon>
        <taxon>Bacillota</taxon>
        <taxon>Bacilli</taxon>
        <taxon>Bacillales</taxon>
        <taxon>Bacillaceae</taxon>
        <taxon>Halobacillus</taxon>
    </lineage>
</organism>
<reference evidence="4 5" key="1">
    <citation type="journal article" date="2003" name="Int. J. Syst. Evol. Microbiol.">
        <title>Halobacillus salinus sp. nov., isolated from a salt lake on the coast of the East Sea in Korea.</title>
        <authorList>
            <person name="Yoon J.H."/>
            <person name="Kang K.H."/>
            <person name="Park Y.H."/>
        </authorList>
    </citation>
    <scope>NUCLEOTIDE SEQUENCE [LARGE SCALE GENOMIC DNA]</scope>
    <source>
        <strain evidence="4 5">HSL-3</strain>
    </source>
</reference>
<sequence length="256" mass="29026">MEVHILDESHSESIVQILKNGMRKDLLTLTPYPYKGFPLFLRRLLSVSHPHNERIFIGATDDGALVGFAEWTHGHENLHLNNIYIAPAARGMKVGTALMDYGMKIARSLKVSTISLDVFAWNSKAHQWYEKLGFETVQHRYWTKQQLPQPTSTNTYVIRHLPDAIAGVESYGFGRLTVLTPTNEYGVLLLGDRLFRTSYQESVLDPVLVSALHHIDPTRELALIHSHPDWKKSPSLVSESVHMKASISDWNGKEMT</sequence>
<name>A0A4Z0GZA5_9BACI</name>
<evidence type="ECO:0000313" key="4">
    <source>
        <dbReference type="EMBL" id="TGB02725.1"/>
    </source>
</evidence>
<dbReference type="STRING" id="192814.GCA_900166575_02941"/>
<proteinExistence type="predicted"/>
<dbReference type="Pfam" id="PF00583">
    <property type="entry name" value="Acetyltransf_1"/>
    <property type="match status" value="1"/>
</dbReference>
<dbReference type="EMBL" id="SRJC01000002">
    <property type="protein sequence ID" value="TGB02725.1"/>
    <property type="molecule type" value="Genomic_DNA"/>
</dbReference>
<dbReference type="CDD" id="cd04301">
    <property type="entry name" value="NAT_SF"/>
    <property type="match status" value="1"/>
</dbReference>
<evidence type="ECO:0000256" key="2">
    <source>
        <dbReference type="ARBA" id="ARBA00023315"/>
    </source>
</evidence>
<dbReference type="InterPro" id="IPR016181">
    <property type="entry name" value="Acyl_CoA_acyltransferase"/>
</dbReference>
<feature type="domain" description="N-acetyltransferase" evidence="3">
    <location>
        <begin position="1"/>
        <end position="162"/>
    </location>
</feature>
<evidence type="ECO:0000259" key="3">
    <source>
        <dbReference type="PROSITE" id="PS51186"/>
    </source>
</evidence>
<dbReference type="AlphaFoldDB" id="A0A4Z0GZA5"/>